<dbReference type="Proteomes" id="UP000284767">
    <property type="component" value="Unassembled WGS sequence"/>
</dbReference>
<proteinExistence type="predicted"/>
<evidence type="ECO:0000313" key="5">
    <source>
        <dbReference type="Proteomes" id="UP000253594"/>
    </source>
</evidence>
<dbReference type="EMBL" id="NFFZ01000001">
    <property type="protein sequence ID" value="OTI66292.1"/>
    <property type="molecule type" value="Genomic_DNA"/>
</dbReference>
<name>A0A1Y3K8N2_PSEAI</name>
<reference evidence="3 6" key="2">
    <citation type="submission" date="2017-08" db="EMBL/GenBank/DDBJ databases">
        <authorList>
            <person name="Feschi L."/>
            <person name="Jeukens J."/>
            <person name="Emond-Rheault J.-G."/>
            <person name="Kukavica-Ibrulj I."/>
            <person name="Boyle B."/>
            <person name="Levesque R.C."/>
        </authorList>
    </citation>
    <scope>NUCLEOTIDE SEQUENCE [LARGE SCALE GENOMIC DNA]</scope>
    <source>
        <strain evidence="3 6">PA-W36</strain>
    </source>
</reference>
<gene>
    <name evidence="1" type="ORF">CAZ10_00865</name>
    <name evidence="2" type="ORF">DT376_15420</name>
    <name evidence="3" type="ORF">IPC1295_11580</name>
</gene>
<evidence type="ECO:0000313" key="3">
    <source>
        <dbReference type="EMBL" id="RPM18264.1"/>
    </source>
</evidence>
<comment type="caution">
    <text evidence="1">The sequence shown here is derived from an EMBL/GenBank/DDBJ whole genome shotgun (WGS) entry which is preliminary data.</text>
</comment>
<sequence length="40" mass="4482">MVRLVRHAVLQEGLELGAFSVPQYRVMPAGILRQGNLPHK</sequence>
<evidence type="ECO:0000313" key="4">
    <source>
        <dbReference type="Proteomes" id="UP000194857"/>
    </source>
</evidence>
<protein>
    <submittedName>
        <fullName evidence="1">Glutamine synthetase</fullName>
    </submittedName>
</protein>
<dbReference type="Proteomes" id="UP000194857">
    <property type="component" value="Unassembled WGS sequence"/>
</dbReference>
<reference evidence="2 5" key="3">
    <citation type="submission" date="2018-07" db="EMBL/GenBank/DDBJ databases">
        <title>Mechanisms of high-level aminoglycoside resistance among Gram-negative pathogens in Brazil.</title>
        <authorList>
            <person name="Ballaben A.S."/>
            <person name="Darini A.L.C."/>
            <person name="Doi Y."/>
        </authorList>
    </citation>
    <scope>NUCLEOTIDE SEQUENCE [LARGE SCALE GENOMIC DNA]</scope>
    <source>
        <strain evidence="2 5">B2-305</strain>
    </source>
</reference>
<accession>A0A1Y3K8N2</accession>
<dbReference type="AlphaFoldDB" id="A0A1Y3K8N2"/>
<evidence type="ECO:0000313" key="6">
    <source>
        <dbReference type="Proteomes" id="UP000284767"/>
    </source>
</evidence>
<dbReference type="EMBL" id="NSNE01000005">
    <property type="protein sequence ID" value="RPM18264.1"/>
    <property type="molecule type" value="Genomic_DNA"/>
</dbReference>
<organism evidence="1 4">
    <name type="scientific">Pseudomonas aeruginosa</name>
    <dbReference type="NCBI Taxonomy" id="287"/>
    <lineage>
        <taxon>Bacteria</taxon>
        <taxon>Pseudomonadati</taxon>
        <taxon>Pseudomonadota</taxon>
        <taxon>Gammaproteobacteria</taxon>
        <taxon>Pseudomonadales</taxon>
        <taxon>Pseudomonadaceae</taxon>
        <taxon>Pseudomonas</taxon>
    </lineage>
</organism>
<reference evidence="1 4" key="1">
    <citation type="submission" date="2017-05" db="EMBL/GenBank/DDBJ databases">
        <authorList>
            <person name="Song R."/>
            <person name="Chenine A.L."/>
            <person name="Ruprecht R.M."/>
        </authorList>
    </citation>
    <scope>NUCLEOTIDE SEQUENCE [LARGE SCALE GENOMIC DNA]</scope>
    <source>
        <strain evidence="1 4">S567_C10_BS</strain>
    </source>
</reference>
<evidence type="ECO:0000313" key="2">
    <source>
        <dbReference type="EMBL" id="RCI73982.1"/>
    </source>
</evidence>
<reference evidence="3 6" key="4">
    <citation type="submission" date="2019-01" db="EMBL/GenBank/DDBJ databases">
        <title>The Pseudomonas aeruginosa pan-genome provides new insights on its population structure, horizontal gene transfer and pathogenicity.</title>
        <authorList>
            <person name="Freschi L."/>
            <person name="Vincent A.T."/>
            <person name="Jeukens J."/>
            <person name="Emond-Rheault J.-G."/>
            <person name="Kukavica-Ibrulj I."/>
            <person name="Dupont M.-J."/>
            <person name="Charette S.J."/>
            <person name="Boyle B."/>
            <person name="Levesque R.C."/>
        </authorList>
    </citation>
    <scope>NUCLEOTIDE SEQUENCE [LARGE SCALE GENOMIC DNA]</scope>
    <source>
        <strain evidence="3 6">PA-W36</strain>
    </source>
</reference>
<dbReference type="EMBL" id="QORE01000476">
    <property type="protein sequence ID" value="RCI73982.1"/>
    <property type="molecule type" value="Genomic_DNA"/>
</dbReference>
<dbReference type="Proteomes" id="UP000253594">
    <property type="component" value="Unassembled WGS sequence"/>
</dbReference>
<evidence type="ECO:0000313" key="1">
    <source>
        <dbReference type="EMBL" id="OTI66292.1"/>
    </source>
</evidence>